<gene>
    <name evidence="2" type="ORF">DB30_07635</name>
</gene>
<dbReference type="EMBL" id="JMCC02000089">
    <property type="protein sequence ID" value="KIG13789.1"/>
    <property type="molecule type" value="Genomic_DNA"/>
</dbReference>
<sequence length="601" mass="63461">MAAPLASCTKNSNTNVKIAGEGDGQAESARVNPGSQGRDVKRGPIEKIEVSASVTEIGDMLDAGSKLLNMWSPPEPGAPPIELRNLVAVSLIQEGFGPGFLESIDLDGVHAMQLGFPHDDQPGVTDADVDLSLALSAIDAVRAIESMPAGMQPQPMGQNLWQLVEEDAKLFFRAQPKALEIALSMEGLDLANSLPGKVQVGANQPRIKVAATNIPPVNIDVSELIPLPPGLSRTLSSIINETKNIELALDFGTNRDLSARTGVEAPFGRLGLDPIGPATQSPSALAKALPGEAMFAWVMPWGDPKLLHNVLDKQIPVNEIPAPFDGYVDQVLAGAHGILDAVRTEVLAAAYIEKGKFTLVLAAEVKDEKAARDSMRKVMGAAEKALQDHIALAGNSPDHAYKVSFKKDGVKAGKAKGDLLTVTIPKDMQDDMRDIGWLVGDKKPQLEISSVVADGKLIVAIGVGQKSLMNDVGRRLGKSSDDGLEGGGGLALARKLSDGCQYCVIFNPVELGEMGFTVVAADADEPAEVRKAATKARDKLLGLAITGEIAFALRLDDTNGVFGFGVPKSLLFTDPAKVKSVVELVKSVDEARDATQVQSPQ</sequence>
<dbReference type="Proteomes" id="UP000031599">
    <property type="component" value="Unassembled WGS sequence"/>
</dbReference>
<dbReference type="AlphaFoldDB" id="A0A0C1Z836"/>
<protein>
    <submittedName>
        <fullName evidence="2">Uncharacterized protein</fullName>
    </submittedName>
</protein>
<comment type="caution">
    <text evidence="2">The sequence shown here is derived from an EMBL/GenBank/DDBJ whole genome shotgun (WGS) entry which is preliminary data.</text>
</comment>
<evidence type="ECO:0000313" key="2">
    <source>
        <dbReference type="EMBL" id="KIG13789.1"/>
    </source>
</evidence>
<reference evidence="2 3" key="1">
    <citation type="submission" date="2014-12" db="EMBL/GenBank/DDBJ databases">
        <title>Genome assembly of Enhygromyxa salina DSM 15201.</title>
        <authorList>
            <person name="Sharma G."/>
            <person name="Subramanian S."/>
        </authorList>
    </citation>
    <scope>NUCLEOTIDE SEQUENCE [LARGE SCALE GENOMIC DNA]</scope>
    <source>
        <strain evidence="2 3">DSM 15201</strain>
    </source>
</reference>
<feature type="region of interest" description="Disordered" evidence="1">
    <location>
        <begin position="1"/>
        <end position="43"/>
    </location>
</feature>
<evidence type="ECO:0000313" key="3">
    <source>
        <dbReference type="Proteomes" id="UP000031599"/>
    </source>
</evidence>
<accession>A0A0C1Z836</accession>
<organism evidence="2 3">
    <name type="scientific">Enhygromyxa salina</name>
    <dbReference type="NCBI Taxonomy" id="215803"/>
    <lineage>
        <taxon>Bacteria</taxon>
        <taxon>Pseudomonadati</taxon>
        <taxon>Myxococcota</taxon>
        <taxon>Polyangia</taxon>
        <taxon>Nannocystales</taxon>
        <taxon>Nannocystaceae</taxon>
        <taxon>Enhygromyxa</taxon>
    </lineage>
</organism>
<proteinExistence type="predicted"/>
<name>A0A0C1Z836_9BACT</name>
<evidence type="ECO:0000256" key="1">
    <source>
        <dbReference type="SAM" id="MobiDB-lite"/>
    </source>
</evidence>